<dbReference type="EMBL" id="CAJQZP010001217">
    <property type="protein sequence ID" value="CAG5031093.1"/>
    <property type="molecule type" value="Genomic_DNA"/>
</dbReference>
<evidence type="ECO:0000259" key="6">
    <source>
        <dbReference type="SMART" id="SM00249"/>
    </source>
</evidence>
<keyword evidence="2" id="KW-0863">Zinc-finger</keyword>
<evidence type="ECO:0000313" key="8">
    <source>
        <dbReference type="Proteomes" id="UP000691718"/>
    </source>
</evidence>
<feature type="compositionally biased region" description="Polar residues" evidence="5">
    <location>
        <begin position="95"/>
        <end position="115"/>
    </location>
</feature>
<dbReference type="InterPro" id="IPR001965">
    <property type="entry name" value="Znf_PHD"/>
</dbReference>
<proteinExistence type="predicted"/>
<feature type="coiled-coil region" evidence="4">
    <location>
        <begin position="239"/>
        <end position="273"/>
    </location>
</feature>
<name>A0A8S3XTA8_PARAO</name>
<evidence type="ECO:0000256" key="5">
    <source>
        <dbReference type="SAM" id="MobiDB-lite"/>
    </source>
</evidence>
<dbReference type="AlphaFoldDB" id="A0A8S3XTA8"/>
<keyword evidence="4" id="KW-0175">Coiled coil</keyword>
<evidence type="ECO:0000313" key="7">
    <source>
        <dbReference type="EMBL" id="CAG5031093.1"/>
    </source>
</evidence>
<evidence type="ECO:0000256" key="2">
    <source>
        <dbReference type="ARBA" id="ARBA00022771"/>
    </source>
</evidence>
<sequence>MEQKQQTPLKKCFKCKSIIENRQFTICSVCNNIYHIDCANITFARFRIWTNETKKSWRCFKCIKSKKNTVLSPSLEKDAVNITIRKKRTDETLESNDMNAFDSESPNSSAKTSQTLLPKEKLLAKSLSMEFPVESLNNSFQSLEDLSHSLELVNELDIVSKQNLKIDDLQIKLKSCESELDGTILENNELRRQVTKLTQELLIMKNICKTPQIVKKQRKSLSSSFPNNMTPDKTKTEQIFVLENTIVKLQQNLKLAQEEVSNLCTKIESLEKQLKDKITPKTDLELNNCTKNHVHKDTKSLHKPLKHKLCILTSDKRYKILQNVNRNHVLSQYELCHFITTNAGIEIILKNIY</sequence>
<accession>A0A8S3XTA8</accession>
<keyword evidence="3" id="KW-0862">Zinc</keyword>
<evidence type="ECO:0000256" key="3">
    <source>
        <dbReference type="ARBA" id="ARBA00022833"/>
    </source>
</evidence>
<dbReference type="GO" id="GO:0008270">
    <property type="term" value="F:zinc ion binding"/>
    <property type="evidence" value="ECO:0007669"/>
    <property type="project" value="UniProtKB-KW"/>
</dbReference>
<evidence type="ECO:0000256" key="4">
    <source>
        <dbReference type="SAM" id="Coils"/>
    </source>
</evidence>
<dbReference type="Proteomes" id="UP000691718">
    <property type="component" value="Unassembled WGS sequence"/>
</dbReference>
<keyword evidence="8" id="KW-1185">Reference proteome</keyword>
<reference evidence="7" key="1">
    <citation type="submission" date="2021-04" db="EMBL/GenBank/DDBJ databases">
        <authorList>
            <person name="Tunstrom K."/>
        </authorList>
    </citation>
    <scope>NUCLEOTIDE SEQUENCE</scope>
</reference>
<evidence type="ECO:0000256" key="1">
    <source>
        <dbReference type="ARBA" id="ARBA00022723"/>
    </source>
</evidence>
<protein>
    <submittedName>
        <fullName evidence="7">(apollo) hypothetical protein</fullName>
    </submittedName>
</protein>
<comment type="caution">
    <text evidence="7">The sequence shown here is derived from an EMBL/GenBank/DDBJ whole genome shotgun (WGS) entry which is preliminary data.</text>
</comment>
<gene>
    <name evidence="7" type="ORF">PAPOLLO_LOCUS19621</name>
</gene>
<feature type="domain" description="Zinc finger PHD-type" evidence="6">
    <location>
        <begin position="11"/>
        <end position="63"/>
    </location>
</feature>
<feature type="region of interest" description="Disordered" evidence="5">
    <location>
        <begin position="93"/>
        <end position="115"/>
    </location>
</feature>
<keyword evidence="1" id="KW-0479">Metal-binding</keyword>
<feature type="coiled-coil region" evidence="4">
    <location>
        <begin position="159"/>
        <end position="207"/>
    </location>
</feature>
<dbReference type="OrthoDB" id="7490061at2759"/>
<dbReference type="CDD" id="cd15489">
    <property type="entry name" value="PHD_SF"/>
    <property type="match status" value="1"/>
</dbReference>
<dbReference type="SMART" id="SM00249">
    <property type="entry name" value="PHD"/>
    <property type="match status" value="1"/>
</dbReference>
<organism evidence="7 8">
    <name type="scientific">Parnassius apollo</name>
    <name type="common">Apollo butterfly</name>
    <name type="synonym">Papilio apollo</name>
    <dbReference type="NCBI Taxonomy" id="110799"/>
    <lineage>
        <taxon>Eukaryota</taxon>
        <taxon>Metazoa</taxon>
        <taxon>Ecdysozoa</taxon>
        <taxon>Arthropoda</taxon>
        <taxon>Hexapoda</taxon>
        <taxon>Insecta</taxon>
        <taxon>Pterygota</taxon>
        <taxon>Neoptera</taxon>
        <taxon>Endopterygota</taxon>
        <taxon>Lepidoptera</taxon>
        <taxon>Glossata</taxon>
        <taxon>Ditrysia</taxon>
        <taxon>Papilionoidea</taxon>
        <taxon>Papilionidae</taxon>
        <taxon>Parnassiinae</taxon>
        <taxon>Parnassini</taxon>
        <taxon>Parnassius</taxon>
        <taxon>Parnassius</taxon>
    </lineage>
</organism>